<dbReference type="Pfam" id="PF12698">
    <property type="entry name" value="ABC2_membrane_3"/>
    <property type="match status" value="1"/>
</dbReference>
<dbReference type="PANTHER" id="PTHR30294:SF29">
    <property type="entry name" value="MULTIDRUG ABC TRANSPORTER PERMEASE YBHS-RELATED"/>
    <property type="match status" value="1"/>
</dbReference>
<keyword evidence="7 8" id="KW-0472">Membrane</keyword>
<dbReference type="PROSITE" id="PS51012">
    <property type="entry name" value="ABC_TM2"/>
    <property type="match status" value="1"/>
</dbReference>
<feature type="transmembrane region" description="Helical" evidence="8">
    <location>
        <begin position="231"/>
        <end position="253"/>
    </location>
</feature>
<evidence type="ECO:0000256" key="4">
    <source>
        <dbReference type="ARBA" id="ARBA00022475"/>
    </source>
</evidence>
<dbReference type="EMBL" id="CP021255">
    <property type="protein sequence ID" value="AVD70599.1"/>
    <property type="molecule type" value="Genomic_DNA"/>
</dbReference>
<evidence type="ECO:0000256" key="5">
    <source>
        <dbReference type="ARBA" id="ARBA00022692"/>
    </source>
</evidence>
<dbReference type="InterPro" id="IPR051449">
    <property type="entry name" value="ABC-2_transporter_component"/>
</dbReference>
<keyword evidence="11" id="KW-1185">Reference proteome</keyword>
<keyword evidence="4" id="KW-1003">Cell membrane</keyword>
<dbReference type="GO" id="GO:0016740">
    <property type="term" value="F:transferase activity"/>
    <property type="evidence" value="ECO:0007669"/>
    <property type="project" value="UniProtKB-KW"/>
</dbReference>
<dbReference type="KEGG" id="deo:CAY53_03120"/>
<evidence type="ECO:0000256" key="8">
    <source>
        <dbReference type="SAM" id="Phobius"/>
    </source>
</evidence>
<comment type="subcellular location">
    <subcellularLocation>
        <location evidence="1">Cell membrane</location>
        <topology evidence="1">Multi-pass membrane protein</topology>
    </subcellularLocation>
</comment>
<evidence type="ECO:0000313" key="10">
    <source>
        <dbReference type="EMBL" id="AVD70599.1"/>
    </source>
</evidence>
<reference evidence="10 11" key="1">
    <citation type="journal article" date="2018" name="MBio">
        <title>Insights into the evolution of host association through the isolation and characterization of a novel human periodontal pathobiont, Desulfobulbus oralis.</title>
        <authorList>
            <person name="Cross K.L."/>
            <person name="Chirania P."/>
            <person name="Xiong W."/>
            <person name="Beall C.J."/>
            <person name="Elkins J.G."/>
            <person name="Giannone R.J."/>
            <person name="Griffen A.L."/>
            <person name="Guss A.M."/>
            <person name="Hettich R.L."/>
            <person name="Joshi S.S."/>
            <person name="Mokrzan E.M."/>
            <person name="Martin R.K."/>
            <person name="Zhulin I.B."/>
            <person name="Leys E.J."/>
            <person name="Podar M."/>
        </authorList>
    </citation>
    <scope>NUCLEOTIDE SEQUENCE [LARGE SCALE GENOMIC DNA]</scope>
    <source>
        <strain evidence="10 11">ORNL</strain>
    </source>
</reference>
<dbReference type="InterPro" id="IPR013525">
    <property type="entry name" value="ABC2_TM"/>
</dbReference>
<feature type="transmembrane region" description="Helical" evidence="8">
    <location>
        <begin position="298"/>
        <end position="320"/>
    </location>
</feature>
<evidence type="ECO:0000256" key="2">
    <source>
        <dbReference type="ARBA" id="ARBA00007783"/>
    </source>
</evidence>
<dbReference type="Gene3D" id="3.40.1710.10">
    <property type="entry name" value="abc type-2 transporter like domain"/>
    <property type="match status" value="1"/>
</dbReference>
<accession>A0A2L1GLP8</accession>
<keyword evidence="5 8" id="KW-0812">Transmembrane</keyword>
<name>A0A2L1GLP8_9BACT</name>
<evidence type="ECO:0000256" key="3">
    <source>
        <dbReference type="ARBA" id="ARBA00022448"/>
    </source>
</evidence>
<protein>
    <submittedName>
        <fullName evidence="10">Mannose-1-phosphate guanyltransferase</fullName>
    </submittedName>
</protein>
<evidence type="ECO:0000256" key="1">
    <source>
        <dbReference type="ARBA" id="ARBA00004651"/>
    </source>
</evidence>
<comment type="similarity">
    <text evidence="2">Belongs to the ABC-2 integral membrane protein family.</text>
</comment>
<dbReference type="InterPro" id="IPR047817">
    <property type="entry name" value="ABC2_TM_bact-type"/>
</dbReference>
<evidence type="ECO:0000259" key="9">
    <source>
        <dbReference type="PROSITE" id="PS51012"/>
    </source>
</evidence>
<dbReference type="RefSeq" id="WP_104935893.1">
    <property type="nucleotide sequence ID" value="NZ_CP021255.1"/>
</dbReference>
<feature type="transmembrane region" description="Helical" evidence="8">
    <location>
        <begin position="265"/>
        <end position="286"/>
    </location>
</feature>
<dbReference type="GO" id="GO:0140359">
    <property type="term" value="F:ABC-type transporter activity"/>
    <property type="evidence" value="ECO:0007669"/>
    <property type="project" value="InterPro"/>
</dbReference>
<feature type="domain" description="ABC transmembrane type-2" evidence="9">
    <location>
        <begin position="148"/>
        <end position="374"/>
    </location>
</feature>
<evidence type="ECO:0000256" key="7">
    <source>
        <dbReference type="ARBA" id="ARBA00023136"/>
    </source>
</evidence>
<dbReference type="PANTHER" id="PTHR30294">
    <property type="entry name" value="MEMBRANE COMPONENT OF ABC TRANSPORTER YHHJ-RELATED"/>
    <property type="match status" value="1"/>
</dbReference>
<evidence type="ECO:0000313" key="11">
    <source>
        <dbReference type="Proteomes" id="UP000239867"/>
    </source>
</evidence>
<feature type="transmembrane region" description="Helical" evidence="8">
    <location>
        <begin position="25"/>
        <end position="45"/>
    </location>
</feature>
<keyword evidence="10" id="KW-0808">Transferase</keyword>
<dbReference type="Proteomes" id="UP000239867">
    <property type="component" value="Chromosome"/>
</dbReference>
<feature type="transmembrane region" description="Helical" evidence="8">
    <location>
        <begin position="353"/>
        <end position="371"/>
    </location>
</feature>
<sequence>MTGFSFTRWWGVVIKECLQLRRDRLTFAFIVGVPVMQLLLFGYAINSDPKHLPTALILGENSAFARSFEAALKNSDYFRVITRLDEATARRALKLGEVQFVVNIPAGFSRRLLRGERPSILVEADAADPTATSGALGTLQGLALAVARRELTGPLAPLRGQAPAFSVITHRLYNPEGLTRYNIVPGLIGVILTLTTVMMTGLAVTREREHGTMENLLASPLSPLEIMTGKIAPYILIAHIQVFIILALARLLFQVPFLGNPLALYVASLLFIAGNLIVGVALSSFARNQLQAMQMTMFYFLPNMMLSGFMFPFAGMPGWAQAIGSLLPLTHFNRAVRGILLKGNGWSELWPQIWPVAVFCVVVMGLSARFFKRTLD</sequence>
<proteinExistence type="inferred from homology"/>
<feature type="transmembrane region" description="Helical" evidence="8">
    <location>
        <begin position="183"/>
        <end position="204"/>
    </location>
</feature>
<dbReference type="GO" id="GO:0005886">
    <property type="term" value="C:plasma membrane"/>
    <property type="evidence" value="ECO:0007669"/>
    <property type="project" value="UniProtKB-SubCell"/>
</dbReference>
<evidence type="ECO:0000256" key="6">
    <source>
        <dbReference type="ARBA" id="ARBA00022989"/>
    </source>
</evidence>
<dbReference type="OrthoDB" id="9808686at2"/>
<organism evidence="10 11">
    <name type="scientific">Desulfobulbus oralis</name>
    <dbReference type="NCBI Taxonomy" id="1986146"/>
    <lineage>
        <taxon>Bacteria</taxon>
        <taxon>Pseudomonadati</taxon>
        <taxon>Thermodesulfobacteriota</taxon>
        <taxon>Desulfobulbia</taxon>
        <taxon>Desulfobulbales</taxon>
        <taxon>Desulfobulbaceae</taxon>
        <taxon>Desulfobulbus</taxon>
    </lineage>
</organism>
<gene>
    <name evidence="10" type="ORF">CAY53_03120</name>
</gene>
<keyword evidence="6 8" id="KW-1133">Transmembrane helix</keyword>
<dbReference type="AlphaFoldDB" id="A0A2L1GLP8"/>
<keyword evidence="3" id="KW-0813">Transport</keyword>